<proteinExistence type="predicted"/>
<dbReference type="Pfam" id="PF01789">
    <property type="entry name" value="PsbP"/>
    <property type="match status" value="1"/>
</dbReference>
<evidence type="ECO:0000259" key="1">
    <source>
        <dbReference type="Pfam" id="PF01789"/>
    </source>
</evidence>
<feature type="domain" description="PsbP C-terminal" evidence="1">
    <location>
        <begin position="78"/>
        <end position="226"/>
    </location>
</feature>
<dbReference type="Gene3D" id="3.40.1000.10">
    <property type="entry name" value="Mog1/PsbP, alpha/beta/alpha sandwich"/>
    <property type="match status" value="1"/>
</dbReference>
<reference evidence="2 3" key="1">
    <citation type="journal article" date="2024" name="Nat. Commun.">
        <title>Phylogenomics reveals the evolutionary origins of lichenization in chlorophyte algae.</title>
        <authorList>
            <person name="Puginier C."/>
            <person name="Libourel C."/>
            <person name="Otte J."/>
            <person name="Skaloud P."/>
            <person name="Haon M."/>
            <person name="Grisel S."/>
            <person name="Petersen M."/>
            <person name="Berrin J.G."/>
            <person name="Delaux P.M."/>
            <person name="Dal Grande F."/>
            <person name="Keller J."/>
        </authorList>
    </citation>
    <scope>NUCLEOTIDE SEQUENCE [LARGE SCALE GENOMIC DNA]</scope>
    <source>
        <strain evidence="2 3">SAG 2036</strain>
    </source>
</reference>
<sequence>MLQLHQQALCPLAASAVQVQHPARRCRRIACHAGPSVDLQAQSTGCSVARREAVLLAAAASLVSFTPGPALAKGKQSELTMVKDANDGYEFGYPLGWQEVSVKGQDVVYKDIIEPLESVSVSIAKTDKASIDEFGPLGEVALTLASKVLSPPKQEVKILNVKKREDNGRLYYEFEFASKANTYIRHALAAVTIGNGKFYTLATGANEKRWDKMKERLEDVVASFQVSDRYTG</sequence>
<gene>
    <name evidence="2" type="ORF">WJX73_010781</name>
</gene>
<accession>A0AAW1P5T3</accession>
<evidence type="ECO:0000313" key="2">
    <source>
        <dbReference type="EMBL" id="KAK9805465.1"/>
    </source>
</evidence>
<dbReference type="InterPro" id="IPR016123">
    <property type="entry name" value="Mog1/PsbP_a/b/a-sand"/>
</dbReference>
<dbReference type="GO" id="GO:0015979">
    <property type="term" value="P:photosynthesis"/>
    <property type="evidence" value="ECO:0007669"/>
    <property type="project" value="InterPro"/>
</dbReference>
<organism evidence="2 3">
    <name type="scientific">Symbiochloris irregularis</name>
    <dbReference type="NCBI Taxonomy" id="706552"/>
    <lineage>
        <taxon>Eukaryota</taxon>
        <taxon>Viridiplantae</taxon>
        <taxon>Chlorophyta</taxon>
        <taxon>core chlorophytes</taxon>
        <taxon>Trebouxiophyceae</taxon>
        <taxon>Trebouxiales</taxon>
        <taxon>Trebouxiaceae</taxon>
        <taxon>Symbiochloris</taxon>
    </lineage>
</organism>
<dbReference type="EMBL" id="JALJOQ010000043">
    <property type="protein sequence ID" value="KAK9805465.1"/>
    <property type="molecule type" value="Genomic_DNA"/>
</dbReference>
<comment type="caution">
    <text evidence="2">The sequence shown here is derived from an EMBL/GenBank/DDBJ whole genome shotgun (WGS) entry which is preliminary data.</text>
</comment>
<dbReference type="AlphaFoldDB" id="A0AAW1P5T3"/>
<evidence type="ECO:0000313" key="3">
    <source>
        <dbReference type="Proteomes" id="UP001465755"/>
    </source>
</evidence>
<dbReference type="PANTHER" id="PTHR31407">
    <property type="match status" value="1"/>
</dbReference>
<protein>
    <recommendedName>
        <fullName evidence="1">PsbP C-terminal domain-containing protein</fullName>
    </recommendedName>
</protein>
<dbReference type="GO" id="GO:0009654">
    <property type="term" value="C:photosystem II oxygen evolving complex"/>
    <property type="evidence" value="ECO:0007669"/>
    <property type="project" value="InterPro"/>
</dbReference>
<dbReference type="GO" id="GO:0019898">
    <property type="term" value="C:extrinsic component of membrane"/>
    <property type="evidence" value="ECO:0007669"/>
    <property type="project" value="InterPro"/>
</dbReference>
<dbReference type="SUPFAM" id="SSF55724">
    <property type="entry name" value="Mog1p/PsbP-like"/>
    <property type="match status" value="1"/>
</dbReference>
<keyword evidence="3" id="KW-1185">Reference proteome</keyword>
<dbReference type="InterPro" id="IPR002683">
    <property type="entry name" value="PsbP_C"/>
</dbReference>
<dbReference type="NCBIfam" id="NF040946">
    <property type="entry name" value="PSII_PsbP"/>
    <property type="match status" value="1"/>
</dbReference>
<dbReference type="GO" id="GO:0005509">
    <property type="term" value="F:calcium ion binding"/>
    <property type="evidence" value="ECO:0007669"/>
    <property type="project" value="InterPro"/>
</dbReference>
<name>A0AAW1P5T3_9CHLO</name>
<dbReference type="PANTHER" id="PTHR31407:SF4">
    <property type="entry name" value="PSBP-LIKE PROTEIN 1, CHLOROPLASTIC"/>
    <property type="match status" value="1"/>
</dbReference>
<dbReference type="Proteomes" id="UP001465755">
    <property type="component" value="Unassembled WGS sequence"/>
</dbReference>